<comment type="caution">
    <text evidence="3">The sequence shown here is derived from an EMBL/GenBank/DDBJ whole genome shotgun (WGS) entry which is preliminary data.</text>
</comment>
<feature type="region of interest" description="Disordered" evidence="1">
    <location>
        <begin position="69"/>
        <end position="161"/>
    </location>
</feature>
<accession>A0A3D9BQM2</accession>
<keyword evidence="2" id="KW-0812">Transmembrane</keyword>
<dbReference type="Proteomes" id="UP000257131">
    <property type="component" value="Unassembled WGS sequence"/>
</dbReference>
<dbReference type="Gene3D" id="1.10.150.20">
    <property type="entry name" value="5' to 3' exonuclease, C-terminal subdomain"/>
    <property type="match status" value="1"/>
</dbReference>
<evidence type="ECO:0000256" key="2">
    <source>
        <dbReference type="SAM" id="Phobius"/>
    </source>
</evidence>
<keyword evidence="2" id="KW-0472">Membrane</keyword>
<feature type="transmembrane region" description="Helical" evidence="2">
    <location>
        <begin position="34"/>
        <end position="54"/>
    </location>
</feature>
<keyword evidence="3" id="KW-0830">Ubiquinone</keyword>
<feature type="compositionally biased region" description="Low complexity" evidence="1">
    <location>
        <begin position="115"/>
        <end position="138"/>
    </location>
</feature>
<organism evidence="3 4">
    <name type="scientific">Rhodosalinus sediminis</name>
    <dbReference type="NCBI Taxonomy" id="1940533"/>
    <lineage>
        <taxon>Bacteria</taxon>
        <taxon>Pseudomonadati</taxon>
        <taxon>Pseudomonadota</taxon>
        <taxon>Alphaproteobacteria</taxon>
        <taxon>Rhodobacterales</taxon>
        <taxon>Paracoccaceae</taxon>
        <taxon>Rhodosalinus</taxon>
    </lineage>
</organism>
<dbReference type="AlphaFoldDB" id="A0A3D9BQM2"/>
<keyword evidence="2" id="KW-1133">Transmembrane helix</keyword>
<dbReference type="RefSeq" id="WP_115980572.1">
    <property type="nucleotide sequence ID" value="NZ_QOHR01000016.1"/>
</dbReference>
<evidence type="ECO:0000313" key="4">
    <source>
        <dbReference type="Proteomes" id="UP000257131"/>
    </source>
</evidence>
<gene>
    <name evidence="3" type="ORF">DRV84_11130</name>
</gene>
<evidence type="ECO:0000313" key="3">
    <source>
        <dbReference type="EMBL" id="REC55767.1"/>
    </source>
</evidence>
<sequence length="224" mass="23585">MAQTDNDTTCTMVCWGFGGVSGLGVLIIGVQEGLWFLVSLILGIAFAVWFGLFLQRKLCGTVAPPWEGQSLGELTGMEPLSPQRKRELGLEEEPPTPAPAPQQAAPAPAPKPAEARTAAPAPEAPAAETKAATTTATEDAAESKPALRDAPRAGGADDLKKIKGVGPKLEKVLNEMGVYHFDQIAGWSAAEVAWVDANLEGFRGRVSRDDWVTQARALAAGERG</sequence>
<protein>
    <submittedName>
        <fullName evidence="3">NADH:ubiquinone oxidoreductase</fullName>
    </submittedName>
</protein>
<feature type="compositionally biased region" description="Basic and acidic residues" evidence="1">
    <location>
        <begin position="141"/>
        <end position="161"/>
    </location>
</feature>
<reference evidence="3 4" key="1">
    <citation type="journal article" date="2017" name="Int. J. Syst. Evol. Microbiol.">
        <title>Rhodosalinus sediminis gen. nov., sp. nov., isolated from marine saltern.</title>
        <authorList>
            <person name="Guo L.Y."/>
            <person name="Ling S.K."/>
            <person name="Li C.M."/>
            <person name="Chen G.J."/>
            <person name="Du Z.J."/>
        </authorList>
    </citation>
    <scope>NUCLEOTIDE SEQUENCE [LARGE SCALE GENOMIC DNA]</scope>
    <source>
        <strain evidence="3 4">WDN1C137</strain>
    </source>
</reference>
<evidence type="ECO:0000256" key="1">
    <source>
        <dbReference type="SAM" id="MobiDB-lite"/>
    </source>
</evidence>
<name>A0A3D9BQM2_9RHOB</name>
<keyword evidence="4" id="KW-1185">Reference proteome</keyword>
<feature type="transmembrane region" description="Helical" evidence="2">
    <location>
        <begin position="12"/>
        <end position="28"/>
    </location>
</feature>
<proteinExistence type="predicted"/>
<dbReference type="EMBL" id="QOHR01000016">
    <property type="protein sequence ID" value="REC55767.1"/>
    <property type="molecule type" value="Genomic_DNA"/>
</dbReference>
<dbReference type="OrthoDB" id="9807941at2"/>